<dbReference type="GO" id="GO:0000027">
    <property type="term" value="P:ribosomal large subunit assembly"/>
    <property type="evidence" value="ECO:0007669"/>
    <property type="project" value="TreeGrafter"/>
</dbReference>
<dbReference type="InterPro" id="IPR014722">
    <property type="entry name" value="Rib_uL2_dom2"/>
</dbReference>
<evidence type="ECO:0000313" key="10">
    <source>
        <dbReference type="EMBL" id="KAI6645977.1"/>
    </source>
</evidence>
<dbReference type="GO" id="GO:0002181">
    <property type="term" value="P:cytoplasmic translation"/>
    <property type="evidence" value="ECO:0007669"/>
    <property type="project" value="TreeGrafter"/>
</dbReference>
<dbReference type="InterPro" id="IPR000915">
    <property type="entry name" value="60S_ribosomal_eL6"/>
</dbReference>
<dbReference type="Pfam" id="PF03868">
    <property type="entry name" value="Ribosomal_L6e_N"/>
    <property type="match status" value="1"/>
</dbReference>
<protein>
    <recommendedName>
        <fullName evidence="5">Large ribosomal subunit protein eL6</fullName>
    </recommendedName>
    <alternativeName>
        <fullName evidence="6">60S ribosomal protein L6</fullName>
    </alternativeName>
</protein>
<comment type="function">
    <text evidence="4">Component of the large ribosomal subunit. The ribosome is a large ribonucleoprotein complex responsible for the synthesis of proteins in the cell.</text>
</comment>
<dbReference type="GO" id="GO:0003735">
    <property type="term" value="F:structural constituent of ribosome"/>
    <property type="evidence" value="ECO:0007669"/>
    <property type="project" value="InterPro"/>
</dbReference>
<comment type="caution">
    <text evidence="10">The sequence shown here is derived from an EMBL/GenBank/DDBJ whole genome shotgun (WGS) entry which is preliminary data.</text>
</comment>
<feature type="region of interest" description="Disordered" evidence="8">
    <location>
        <begin position="74"/>
        <end position="98"/>
    </location>
</feature>
<feature type="domain" description="Large ribosomal subunit protein uL6 N-terminal" evidence="9">
    <location>
        <begin position="4"/>
        <end position="51"/>
    </location>
</feature>
<evidence type="ECO:0000259" key="9">
    <source>
        <dbReference type="Pfam" id="PF03868"/>
    </source>
</evidence>
<dbReference type="InterPro" id="IPR008991">
    <property type="entry name" value="Translation_prot_SH3-like_sf"/>
</dbReference>
<evidence type="ECO:0000313" key="11">
    <source>
        <dbReference type="Proteomes" id="UP001165289"/>
    </source>
</evidence>
<evidence type="ECO:0000256" key="6">
    <source>
        <dbReference type="ARBA" id="ARBA00035351"/>
    </source>
</evidence>
<dbReference type="AlphaFoldDB" id="A0AAV7JB71"/>
<gene>
    <name evidence="10" type="ORF">LOD99_13232</name>
</gene>
<keyword evidence="2 10" id="KW-0689">Ribosomal protein</keyword>
<dbReference type="PANTHER" id="PTHR10715">
    <property type="entry name" value="60S RIBOSOMAL PROTEIN L6"/>
    <property type="match status" value="1"/>
</dbReference>
<dbReference type="GO" id="GO:0022625">
    <property type="term" value="C:cytosolic large ribosomal subunit"/>
    <property type="evidence" value="ECO:0007669"/>
    <property type="project" value="TreeGrafter"/>
</dbReference>
<proteinExistence type="inferred from homology"/>
<evidence type="ECO:0000256" key="8">
    <source>
        <dbReference type="SAM" id="MobiDB-lite"/>
    </source>
</evidence>
<organism evidence="10 11">
    <name type="scientific">Oopsacas minuta</name>
    <dbReference type="NCBI Taxonomy" id="111878"/>
    <lineage>
        <taxon>Eukaryota</taxon>
        <taxon>Metazoa</taxon>
        <taxon>Porifera</taxon>
        <taxon>Hexactinellida</taxon>
        <taxon>Hexasterophora</taxon>
        <taxon>Lyssacinosida</taxon>
        <taxon>Leucopsacidae</taxon>
        <taxon>Oopsacas</taxon>
    </lineage>
</organism>
<evidence type="ECO:0000256" key="2">
    <source>
        <dbReference type="ARBA" id="ARBA00022980"/>
    </source>
</evidence>
<dbReference type="PANTHER" id="PTHR10715:SF0">
    <property type="entry name" value="LARGE RIBOSOMAL SUBUNIT PROTEIN EL6"/>
    <property type="match status" value="1"/>
</dbReference>
<comment type="subunit">
    <text evidence="7">Component of the large ribosomal subunit. May bind IPO9 with low affinity.</text>
</comment>
<keyword evidence="3" id="KW-0687">Ribonucleoprotein</keyword>
<sequence>MTITKKHCSRNPKLASTVGRYSRTVMKRRRGTFHRIKAYKPQEKVVEKKKRFVLKKLTTQSGPQQRKVYLKKSHRWYPTQDSPKRKKSTRRQNPTHLRGSITRGTILILLGGKHKGKRVVFLKQLKSGLLLVTGPYPLNGIPLRRVDQAYVIATQTKIKINDFAVPPAVTDSYFKRKRTRAKKGKESLFAPEETKSVVTTEMKEIQKQVDTLVIKAIQAREHVDAYLRTKFSLKKGQYPHEMKF</sequence>
<dbReference type="SUPFAM" id="SSF50104">
    <property type="entry name" value="Translation proteins SH3-like domain"/>
    <property type="match status" value="1"/>
</dbReference>
<dbReference type="CDD" id="cd13156">
    <property type="entry name" value="KOW_RPL6"/>
    <property type="match status" value="1"/>
</dbReference>
<dbReference type="EMBL" id="JAKMXF010000365">
    <property type="protein sequence ID" value="KAI6645977.1"/>
    <property type="molecule type" value="Genomic_DNA"/>
</dbReference>
<evidence type="ECO:0000256" key="4">
    <source>
        <dbReference type="ARBA" id="ARBA00034092"/>
    </source>
</evidence>
<evidence type="ECO:0000256" key="1">
    <source>
        <dbReference type="ARBA" id="ARBA00010592"/>
    </source>
</evidence>
<dbReference type="Proteomes" id="UP001165289">
    <property type="component" value="Unassembled WGS sequence"/>
</dbReference>
<dbReference type="Pfam" id="PF01159">
    <property type="entry name" value="Ribosomal_L6e"/>
    <property type="match status" value="1"/>
</dbReference>
<dbReference type="GO" id="GO:0003723">
    <property type="term" value="F:RNA binding"/>
    <property type="evidence" value="ECO:0007669"/>
    <property type="project" value="TreeGrafter"/>
</dbReference>
<evidence type="ECO:0000256" key="5">
    <source>
        <dbReference type="ARBA" id="ARBA00035233"/>
    </source>
</evidence>
<dbReference type="InterPro" id="IPR041997">
    <property type="entry name" value="Ribosomal_eL6_KOW"/>
</dbReference>
<dbReference type="InterPro" id="IPR005568">
    <property type="entry name" value="Ribosomal_uL6_N"/>
</dbReference>
<dbReference type="FunFam" id="2.30.30.30:FF:000014">
    <property type="entry name" value="60S ribosomal protein L6"/>
    <property type="match status" value="1"/>
</dbReference>
<comment type="similarity">
    <text evidence="1">Belongs to the eukaryotic ribosomal protein eL6 family.</text>
</comment>
<dbReference type="Gene3D" id="2.30.30.30">
    <property type="match status" value="1"/>
</dbReference>
<reference evidence="10 11" key="1">
    <citation type="journal article" date="2023" name="BMC Biol.">
        <title>The compact genome of the sponge Oopsacas minuta (Hexactinellida) is lacking key metazoan core genes.</title>
        <authorList>
            <person name="Santini S."/>
            <person name="Schenkelaars Q."/>
            <person name="Jourda C."/>
            <person name="Duchesne M."/>
            <person name="Belahbib H."/>
            <person name="Rocher C."/>
            <person name="Selva M."/>
            <person name="Riesgo A."/>
            <person name="Vervoort M."/>
            <person name="Leys S.P."/>
            <person name="Kodjabachian L."/>
            <person name="Le Bivic A."/>
            <person name="Borchiellini C."/>
            <person name="Claverie J.M."/>
            <person name="Renard E."/>
        </authorList>
    </citation>
    <scope>NUCLEOTIDE SEQUENCE [LARGE SCALE GENOMIC DNA]</scope>
    <source>
        <strain evidence="10">SPO-2</strain>
    </source>
</reference>
<evidence type="ECO:0000256" key="7">
    <source>
        <dbReference type="ARBA" id="ARBA00046388"/>
    </source>
</evidence>
<name>A0AAV7JB71_9METZ</name>
<keyword evidence="11" id="KW-1185">Reference proteome</keyword>
<accession>A0AAV7JB71</accession>
<evidence type="ECO:0000256" key="3">
    <source>
        <dbReference type="ARBA" id="ARBA00023274"/>
    </source>
</evidence>